<protein>
    <submittedName>
        <fullName evidence="3">Uncharacterized iron-regulated membrane protein</fullName>
    </submittedName>
</protein>
<proteinExistence type="predicted"/>
<dbReference type="InterPro" id="IPR005625">
    <property type="entry name" value="PepSY-ass_TM"/>
</dbReference>
<dbReference type="Pfam" id="PF03929">
    <property type="entry name" value="PepSY_TM"/>
    <property type="match status" value="1"/>
</dbReference>
<reference evidence="3 4" key="1">
    <citation type="submission" date="2018-06" db="EMBL/GenBank/DDBJ databases">
        <authorList>
            <consortium name="Pathogen Informatics"/>
            <person name="Doyle S."/>
        </authorList>
    </citation>
    <scope>NUCLEOTIDE SEQUENCE [LARGE SCALE GENOMIC DNA]</scope>
    <source>
        <strain evidence="3 4">NCTC11388</strain>
    </source>
</reference>
<dbReference type="Proteomes" id="UP000254893">
    <property type="component" value="Unassembled WGS sequence"/>
</dbReference>
<dbReference type="RefSeq" id="WP_115170015.1">
    <property type="nucleotide sequence ID" value="NZ_UGYW01000002.1"/>
</dbReference>
<dbReference type="PANTHER" id="PTHR34219">
    <property type="entry name" value="IRON-REGULATED INNER MEMBRANE PROTEIN-RELATED"/>
    <property type="match status" value="1"/>
</dbReference>
<gene>
    <name evidence="3" type="ORF">NCTC11388_02041</name>
</gene>
<dbReference type="PANTHER" id="PTHR34219:SF3">
    <property type="entry name" value="BLL7967 PROTEIN"/>
    <property type="match status" value="1"/>
</dbReference>
<feature type="transmembrane region" description="Helical" evidence="2">
    <location>
        <begin position="12"/>
        <end position="36"/>
    </location>
</feature>
<sequence length="392" mass="45501">MKKRLSKLNAWLHLWLGIVTGIPVVLISLTGCVLVFEQEIRMWTTDYIAVEEKTADEQLPPSVLYKSIKQAFPEKEAESFWYNGLNKSVKVSLHDSDSILYVNPYNAEVLATAHHEDFFHFIDEGHRHLWFPGKIGKKVVGYSTLIFFSLLITGIILWWPKKWNKRSAKQSFFINWKARFKRINYDLHNVLGFYSLLLALLMSLTGLVMSFPWMRQSIVWLSGGYPPRPKTEVKTTDEEQKITFSHAEDLQKVDKIWFTVRKEIALHNKEAVIIHIPEGDDKTIYSCTDMHAGSWRDLSFDRETLALTPRTQKKMEDSNRTEWLMRNNYALHTGFIGGMTTKILYFLASLICASLPVTGFYIWWGKKRKKTTSRNNRPGTSNKRTKTVLQAT</sequence>
<name>A0A380C146_SPHSI</name>
<evidence type="ECO:0000256" key="2">
    <source>
        <dbReference type="SAM" id="Phobius"/>
    </source>
</evidence>
<feature type="region of interest" description="Disordered" evidence="1">
    <location>
        <begin position="371"/>
        <end position="392"/>
    </location>
</feature>
<evidence type="ECO:0000256" key="1">
    <source>
        <dbReference type="SAM" id="MobiDB-lite"/>
    </source>
</evidence>
<evidence type="ECO:0000313" key="4">
    <source>
        <dbReference type="Proteomes" id="UP000254893"/>
    </source>
</evidence>
<accession>A0A380C146</accession>
<feature type="compositionally biased region" description="Polar residues" evidence="1">
    <location>
        <begin position="378"/>
        <end position="392"/>
    </location>
</feature>
<keyword evidence="2" id="KW-0812">Transmembrane</keyword>
<organism evidence="3 4">
    <name type="scientific">Sphingobacterium spiritivorum</name>
    <name type="common">Flavobacterium spiritivorum</name>
    <dbReference type="NCBI Taxonomy" id="258"/>
    <lineage>
        <taxon>Bacteria</taxon>
        <taxon>Pseudomonadati</taxon>
        <taxon>Bacteroidota</taxon>
        <taxon>Sphingobacteriia</taxon>
        <taxon>Sphingobacteriales</taxon>
        <taxon>Sphingobacteriaceae</taxon>
        <taxon>Sphingobacterium</taxon>
    </lineage>
</organism>
<keyword evidence="2" id="KW-1133">Transmembrane helix</keyword>
<dbReference type="EMBL" id="UGYW01000002">
    <property type="protein sequence ID" value="SUJ10262.1"/>
    <property type="molecule type" value="Genomic_DNA"/>
</dbReference>
<keyword evidence="2" id="KW-0472">Membrane</keyword>
<feature type="transmembrane region" description="Helical" evidence="2">
    <location>
        <begin position="191"/>
        <end position="214"/>
    </location>
</feature>
<feature type="transmembrane region" description="Helical" evidence="2">
    <location>
        <begin position="139"/>
        <end position="159"/>
    </location>
</feature>
<feature type="transmembrane region" description="Helical" evidence="2">
    <location>
        <begin position="343"/>
        <end position="364"/>
    </location>
</feature>
<evidence type="ECO:0000313" key="3">
    <source>
        <dbReference type="EMBL" id="SUJ10262.1"/>
    </source>
</evidence>
<dbReference type="AlphaFoldDB" id="A0A380C146"/>
<dbReference type="PROSITE" id="PS51257">
    <property type="entry name" value="PROKAR_LIPOPROTEIN"/>
    <property type="match status" value="1"/>
</dbReference>